<keyword evidence="3" id="KW-1185">Reference proteome</keyword>
<dbReference type="RefSeq" id="WP_115453150.1">
    <property type="nucleotide sequence ID" value="NZ_QNQT01000008.1"/>
</dbReference>
<dbReference type="InterPro" id="IPR000014">
    <property type="entry name" value="PAS"/>
</dbReference>
<proteinExistence type="predicted"/>
<dbReference type="InterPro" id="IPR036513">
    <property type="entry name" value="STAS_dom_sf"/>
</dbReference>
<comment type="caution">
    <text evidence="2">The sequence shown here is derived from an EMBL/GenBank/DDBJ whole genome shotgun (WGS) entry which is preliminary data.</text>
</comment>
<dbReference type="InterPro" id="IPR013656">
    <property type="entry name" value="PAS_4"/>
</dbReference>
<dbReference type="InterPro" id="IPR051932">
    <property type="entry name" value="Bact_StressResp_Reg"/>
</dbReference>
<dbReference type="OrthoDB" id="2842067at2"/>
<dbReference type="Proteomes" id="UP000257144">
    <property type="component" value="Unassembled WGS sequence"/>
</dbReference>
<dbReference type="PANTHER" id="PTHR33745">
    <property type="entry name" value="RSBT ANTAGONIST PROTEIN RSBS-RELATED"/>
    <property type="match status" value="1"/>
</dbReference>
<dbReference type="SUPFAM" id="SSF55785">
    <property type="entry name" value="PYP-like sensor domain (PAS domain)"/>
    <property type="match status" value="1"/>
</dbReference>
<evidence type="ECO:0000259" key="1">
    <source>
        <dbReference type="Pfam" id="PF08448"/>
    </source>
</evidence>
<feature type="domain" description="PAS fold-4" evidence="1">
    <location>
        <begin position="6"/>
        <end position="114"/>
    </location>
</feature>
<organism evidence="2 3">
    <name type="scientific">Neobacillus piezotolerans</name>
    <dbReference type="NCBI Taxonomy" id="2259171"/>
    <lineage>
        <taxon>Bacteria</taxon>
        <taxon>Bacillati</taxon>
        <taxon>Bacillota</taxon>
        <taxon>Bacilli</taxon>
        <taxon>Bacillales</taxon>
        <taxon>Bacillaceae</taxon>
        <taxon>Neobacillus</taxon>
    </lineage>
</organism>
<sequence>MDKVVLDHLTVAVMAIDKEFRITVANKMCKTILDIEPAEAIGRHIDEFFGNPPEFTRTVQHSLEQGRDFRYDVFPYTWGKYRKTLSQRSTLLRADDGKIIGAMIEFEDITERHQREQEFRAFMEANSINIIPIGQGIGMISMQTLPYEMEQSRFAGLGAEAMKKATEMDMRHLILDASSLSMIRMETNISVFNHLIMGFRLIGISIVIAGIRPEIAVHAVNAGIDIKGTRTFTNMSQAIDYLRSQAL</sequence>
<dbReference type="CDD" id="cd00130">
    <property type="entry name" value="PAS"/>
    <property type="match status" value="1"/>
</dbReference>
<evidence type="ECO:0000313" key="2">
    <source>
        <dbReference type="EMBL" id="RDU35772.1"/>
    </source>
</evidence>
<dbReference type="CDD" id="cd07041">
    <property type="entry name" value="STAS_RsbR_RsbS_like"/>
    <property type="match status" value="1"/>
</dbReference>
<dbReference type="Gene3D" id="3.30.450.20">
    <property type="entry name" value="PAS domain"/>
    <property type="match status" value="1"/>
</dbReference>
<reference evidence="2 3" key="1">
    <citation type="submission" date="2018-07" db="EMBL/GenBank/DDBJ databases">
        <title>Bacillus sp. YLB-04 draft genome sequence.</title>
        <authorList>
            <person name="Yu L."/>
            <person name="Tang X."/>
        </authorList>
    </citation>
    <scope>NUCLEOTIDE SEQUENCE [LARGE SCALE GENOMIC DNA]</scope>
    <source>
        <strain evidence="2 3">YLB-04</strain>
    </source>
</reference>
<accession>A0A3D8GNB4</accession>
<dbReference type="InterPro" id="IPR035965">
    <property type="entry name" value="PAS-like_dom_sf"/>
</dbReference>
<name>A0A3D8GNB4_9BACI</name>
<dbReference type="AlphaFoldDB" id="A0A3D8GNB4"/>
<protein>
    <recommendedName>
        <fullName evidence="1">PAS fold-4 domain-containing protein</fullName>
    </recommendedName>
</protein>
<dbReference type="Pfam" id="PF08448">
    <property type="entry name" value="PAS_4"/>
    <property type="match status" value="1"/>
</dbReference>
<dbReference type="Gene3D" id="3.30.750.24">
    <property type="entry name" value="STAS domain"/>
    <property type="match status" value="1"/>
</dbReference>
<evidence type="ECO:0000313" key="3">
    <source>
        <dbReference type="Proteomes" id="UP000257144"/>
    </source>
</evidence>
<dbReference type="NCBIfam" id="TIGR00229">
    <property type="entry name" value="sensory_box"/>
    <property type="match status" value="1"/>
</dbReference>
<dbReference type="EMBL" id="QNQT01000008">
    <property type="protein sequence ID" value="RDU35772.1"/>
    <property type="molecule type" value="Genomic_DNA"/>
</dbReference>
<gene>
    <name evidence="2" type="ORF">DRW41_16685</name>
</gene>